<feature type="compositionally biased region" description="Low complexity" evidence="1">
    <location>
        <begin position="129"/>
        <end position="152"/>
    </location>
</feature>
<feature type="compositionally biased region" description="Polar residues" evidence="1">
    <location>
        <begin position="116"/>
        <end position="128"/>
    </location>
</feature>
<dbReference type="OrthoDB" id="9799703at2"/>
<protein>
    <recommendedName>
        <fullName evidence="2">Putative restriction endonuclease domain-containing protein</fullName>
    </recommendedName>
</protein>
<feature type="domain" description="Putative restriction endonuclease" evidence="2">
    <location>
        <begin position="167"/>
        <end position="287"/>
    </location>
</feature>
<dbReference type="Pfam" id="PF05685">
    <property type="entry name" value="Uma2"/>
    <property type="match status" value="1"/>
</dbReference>
<reference evidence="3 4" key="1">
    <citation type="journal article" date="2009" name="PLoS ONE">
        <title>Complete genome sequence of the aerobic CO-oxidizing thermophile Thermomicrobium roseum.</title>
        <authorList>
            <person name="Wu D."/>
            <person name="Raymond J."/>
            <person name="Wu M."/>
            <person name="Chatterji S."/>
            <person name="Ren Q."/>
            <person name="Graham J.E."/>
            <person name="Bryant D.A."/>
            <person name="Robb F."/>
            <person name="Colman A."/>
            <person name="Tallon L.J."/>
            <person name="Badger J.H."/>
            <person name="Madupu R."/>
            <person name="Ward N.L."/>
            <person name="Eisen J.A."/>
        </authorList>
    </citation>
    <scope>NUCLEOTIDE SEQUENCE [LARGE SCALE GENOMIC DNA]</scope>
    <source>
        <strain evidence="4">ATCC 27502 / DSM 5159 / P-2</strain>
        <plasmid evidence="3">unnamed</plasmid>
    </source>
</reference>
<dbReference type="RefSeq" id="WP_012642823.1">
    <property type="nucleotide sequence ID" value="NC_011961.1"/>
</dbReference>
<dbReference type="SUPFAM" id="SSF52980">
    <property type="entry name" value="Restriction endonuclease-like"/>
    <property type="match status" value="1"/>
</dbReference>
<organism evidence="3 4">
    <name type="scientific">Thermomicrobium roseum (strain ATCC 27502 / DSM 5159 / P-2)</name>
    <dbReference type="NCBI Taxonomy" id="309801"/>
    <lineage>
        <taxon>Bacteria</taxon>
        <taxon>Pseudomonadati</taxon>
        <taxon>Thermomicrobiota</taxon>
        <taxon>Thermomicrobia</taxon>
        <taxon>Thermomicrobiales</taxon>
        <taxon>Thermomicrobiaceae</taxon>
        <taxon>Thermomicrobium</taxon>
    </lineage>
</organism>
<gene>
    <name evidence="3" type="ordered locus">trd_A0465</name>
</gene>
<dbReference type="InterPro" id="IPR011335">
    <property type="entry name" value="Restrct_endonuc-II-like"/>
</dbReference>
<dbReference type="CDD" id="cd06260">
    <property type="entry name" value="DUF820-like"/>
    <property type="match status" value="1"/>
</dbReference>
<dbReference type="Gene3D" id="3.90.1570.10">
    <property type="entry name" value="tt1808, chain A"/>
    <property type="match status" value="1"/>
</dbReference>
<keyword evidence="4" id="KW-1185">Reference proteome</keyword>
<evidence type="ECO:0000313" key="4">
    <source>
        <dbReference type="Proteomes" id="UP000000447"/>
    </source>
</evidence>
<keyword evidence="3" id="KW-0614">Plasmid</keyword>
<proteinExistence type="predicted"/>
<name>B9L3V0_THERP</name>
<sequence length="334" mass="35660">MRAWGGWVRPAPLQDDPSWYETGLSEDELIGILPARSIGEESGEDLPPDVIEFLTADEDDADRPEPEEPEDPEAALSPAGVVLLPEPGVCSTRPASIPQWAVDEKAADRLRDRRTVSSAVGRSSAAQPRSTSMTRSSGRSAEGEAAATGSTTPAEDERALAAQAHEPPGRWDDLAWPLAWLAEQLAAILEPRWVVLAHLPCRLGPYCAVQLSAPLAVVEPTHWATARTGVLTGAPRLVIEVAEAENRGVVLRRRVDQWLGHGAGEVWVVDPARGWLTSERPGREPSWYAPPAPLPLGALAPGRSVDLAPLVRPAGAGPEGGDPGARPDATRSRR</sequence>
<evidence type="ECO:0000259" key="2">
    <source>
        <dbReference type="Pfam" id="PF05685"/>
    </source>
</evidence>
<evidence type="ECO:0000256" key="1">
    <source>
        <dbReference type="SAM" id="MobiDB-lite"/>
    </source>
</evidence>
<feature type="region of interest" description="Disordered" evidence="1">
    <location>
        <begin position="53"/>
        <end position="78"/>
    </location>
</feature>
<feature type="compositionally biased region" description="Acidic residues" evidence="1">
    <location>
        <begin position="55"/>
        <end position="73"/>
    </location>
</feature>
<accession>B9L3V0</accession>
<dbReference type="KEGG" id="tro:trd_A0465"/>
<dbReference type="HOGENOM" id="CLU_831365_0_0_0"/>
<geneLocation type="plasmid" evidence="4">
    <name>Tros</name>
</geneLocation>
<dbReference type="EMBL" id="CP001276">
    <property type="protein sequence ID" value="ACM06836.1"/>
    <property type="molecule type" value="Genomic_DNA"/>
</dbReference>
<feature type="region of interest" description="Disordered" evidence="1">
    <location>
        <begin position="308"/>
        <end position="334"/>
    </location>
</feature>
<dbReference type="InterPro" id="IPR008538">
    <property type="entry name" value="Uma2"/>
</dbReference>
<dbReference type="InterPro" id="IPR012296">
    <property type="entry name" value="Nuclease_put_TT1808"/>
</dbReference>
<dbReference type="Proteomes" id="UP000000447">
    <property type="component" value="Plasmid unnamed"/>
</dbReference>
<dbReference type="eggNOG" id="COG4636">
    <property type="taxonomic scope" value="Bacteria"/>
</dbReference>
<feature type="region of interest" description="Disordered" evidence="1">
    <location>
        <begin position="108"/>
        <end position="166"/>
    </location>
</feature>
<dbReference type="AlphaFoldDB" id="B9L3V0"/>
<evidence type="ECO:0000313" key="3">
    <source>
        <dbReference type="EMBL" id="ACM06836.1"/>
    </source>
</evidence>